<dbReference type="Gene3D" id="1.25.40.10">
    <property type="entry name" value="Tetratricopeptide repeat domain"/>
    <property type="match status" value="1"/>
</dbReference>
<protein>
    <submittedName>
        <fullName evidence="1">Uncharacterized protein</fullName>
    </submittedName>
</protein>
<proteinExistence type="predicted"/>
<dbReference type="Proteomes" id="UP000823936">
    <property type="component" value="Unassembled WGS sequence"/>
</dbReference>
<name>A0A9D1TMB0_9SPIO</name>
<organism evidence="1 2">
    <name type="scientific">Candidatus Ornithospirochaeta avicola</name>
    <dbReference type="NCBI Taxonomy" id="2840896"/>
    <lineage>
        <taxon>Bacteria</taxon>
        <taxon>Pseudomonadati</taxon>
        <taxon>Spirochaetota</taxon>
        <taxon>Spirochaetia</taxon>
        <taxon>Spirochaetales</taxon>
        <taxon>Spirochaetaceae</taxon>
        <taxon>Spirochaetaceae incertae sedis</taxon>
        <taxon>Candidatus Ornithospirochaeta</taxon>
    </lineage>
</organism>
<gene>
    <name evidence="1" type="ORF">IAB12_00820</name>
</gene>
<dbReference type="InterPro" id="IPR011990">
    <property type="entry name" value="TPR-like_helical_dom_sf"/>
</dbReference>
<dbReference type="AlphaFoldDB" id="A0A9D1TMB0"/>
<dbReference type="EMBL" id="DXHU01000005">
    <property type="protein sequence ID" value="HIV98307.1"/>
    <property type="molecule type" value="Genomic_DNA"/>
</dbReference>
<comment type="caution">
    <text evidence="1">The sequence shown here is derived from an EMBL/GenBank/DDBJ whole genome shotgun (WGS) entry which is preliminary data.</text>
</comment>
<evidence type="ECO:0000313" key="2">
    <source>
        <dbReference type="Proteomes" id="UP000823936"/>
    </source>
</evidence>
<reference evidence="1" key="1">
    <citation type="journal article" date="2021" name="PeerJ">
        <title>Extensive microbial diversity within the chicken gut microbiome revealed by metagenomics and culture.</title>
        <authorList>
            <person name="Gilroy R."/>
            <person name="Ravi A."/>
            <person name="Getino M."/>
            <person name="Pursley I."/>
            <person name="Horton D.L."/>
            <person name="Alikhan N.F."/>
            <person name="Baker D."/>
            <person name="Gharbi K."/>
            <person name="Hall N."/>
            <person name="Watson M."/>
            <person name="Adriaenssens E.M."/>
            <person name="Foster-Nyarko E."/>
            <person name="Jarju S."/>
            <person name="Secka A."/>
            <person name="Antonio M."/>
            <person name="Oren A."/>
            <person name="Chaudhuri R.R."/>
            <person name="La Ragione R."/>
            <person name="Hildebrand F."/>
            <person name="Pallen M.J."/>
        </authorList>
    </citation>
    <scope>NUCLEOTIDE SEQUENCE</scope>
    <source>
        <strain evidence="1">Gambia11-129</strain>
    </source>
</reference>
<dbReference type="PROSITE" id="PS51257">
    <property type="entry name" value="PROKAR_LIPOPROTEIN"/>
    <property type="match status" value="1"/>
</dbReference>
<reference evidence="1" key="2">
    <citation type="submission" date="2021-04" db="EMBL/GenBank/DDBJ databases">
        <authorList>
            <person name="Gilroy R."/>
        </authorList>
    </citation>
    <scope>NUCLEOTIDE SEQUENCE</scope>
    <source>
        <strain evidence="1">Gambia11-129</strain>
    </source>
</reference>
<dbReference type="SUPFAM" id="SSF48452">
    <property type="entry name" value="TPR-like"/>
    <property type="match status" value="1"/>
</dbReference>
<sequence length="208" mass="24143">MKRLFFLSLALILILSSCINYSERALSRASELPEMEKLEIYEEAIEKGKADERIFYNAALIYTYFARYDDALLIVLENTDSYRFMTLYLYIAESLDDESMEKDALIKLTKLVPSDISILSRLMKLYEKEGDSDNALSLALSILYFEKDNQDALKVLSKRYNEFSIYVKKMTLDEFLKKDCPFFYASLLPLLGKEEKQVPFSSGIQDPE</sequence>
<accession>A0A9D1TMB0</accession>
<evidence type="ECO:0000313" key="1">
    <source>
        <dbReference type="EMBL" id="HIV98307.1"/>
    </source>
</evidence>